<dbReference type="HOGENOM" id="CLU_3276979_0_0_11"/>
<proteinExistence type="predicted"/>
<name>D3Q7X6_STANL</name>
<gene>
    <name evidence="1" type="ordered locus">Snas_0769</name>
</gene>
<accession>D3Q7X6</accession>
<reference evidence="1 2" key="1">
    <citation type="journal article" date="2009" name="Stand. Genomic Sci.">
        <title>Complete genome sequence of Stackebrandtia nassauensis type strain (LLR-40K-21).</title>
        <authorList>
            <person name="Munk C."/>
            <person name="Lapidus A."/>
            <person name="Copeland A."/>
            <person name="Jando M."/>
            <person name="Mayilraj S."/>
            <person name="Glavina Del Rio T."/>
            <person name="Nolan M."/>
            <person name="Chen F."/>
            <person name="Lucas S."/>
            <person name="Tice H."/>
            <person name="Cheng J.F."/>
            <person name="Han C."/>
            <person name="Detter J.C."/>
            <person name="Bruce D."/>
            <person name="Goodwin L."/>
            <person name="Chain P."/>
            <person name="Pitluck S."/>
            <person name="Goker M."/>
            <person name="Ovchinikova G."/>
            <person name="Pati A."/>
            <person name="Ivanova N."/>
            <person name="Mavromatis K."/>
            <person name="Chen A."/>
            <person name="Palaniappan K."/>
            <person name="Land M."/>
            <person name="Hauser L."/>
            <person name="Chang Y.J."/>
            <person name="Jeffries C.D."/>
            <person name="Bristow J."/>
            <person name="Eisen J.A."/>
            <person name="Markowitz V."/>
            <person name="Hugenholtz P."/>
            <person name="Kyrpides N.C."/>
            <person name="Klenk H.P."/>
        </authorList>
    </citation>
    <scope>NUCLEOTIDE SEQUENCE [LARGE SCALE GENOMIC DNA]</scope>
    <source>
        <strain evidence="2">DSM 44728 / CIP 108903 / NRRL B-16338 / NBRC 102104 / LLR-40K-21</strain>
    </source>
</reference>
<evidence type="ECO:0000313" key="1">
    <source>
        <dbReference type="EMBL" id="ADD40481.1"/>
    </source>
</evidence>
<organism evidence="1 2">
    <name type="scientific">Stackebrandtia nassauensis (strain DSM 44728 / CIP 108903 / NRRL B-16338 / NBRC 102104 / LLR-40K-21)</name>
    <dbReference type="NCBI Taxonomy" id="446470"/>
    <lineage>
        <taxon>Bacteria</taxon>
        <taxon>Bacillati</taxon>
        <taxon>Actinomycetota</taxon>
        <taxon>Actinomycetes</taxon>
        <taxon>Glycomycetales</taxon>
        <taxon>Glycomycetaceae</taxon>
        <taxon>Stackebrandtia</taxon>
    </lineage>
</organism>
<protein>
    <submittedName>
        <fullName evidence="1">Uncharacterized protein</fullName>
    </submittedName>
</protein>
<dbReference type="AlphaFoldDB" id="D3Q7X6"/>
<dbReference type="Proteomes" id="UP000000844">
    <property type="component" value="Chromosome"/>
</dbReference>
<sequence>MLCFNGQSAALHRNNSAGLAACPLTSMSSHVGSVDIVVSFG</sequence>
<evidence type="ECO:0000313" key="2">
    <source>
        <dbReference type="Proteomes" id="UP000000844"/>
    </source>
</evidence>
<keyword evidence="2" id="KW-1185">Reference proteome</keyword>
<dbReference type="KEGG" id="sna:Snas_0769"/>
<dbReference type="EMBL" id="CP001778">
    <property type="protein sequence ID" value="ADD40481.1"/>
    <property type="molecule type" value="Genomic_DNA"/>
</dbReference>